<dbReference type="RefSeq" id="WP_147205904.1">
    <property type="nucleotide sequence ID" value="NZ_BJYT01000029.1"/>
</dbReference>
<evidence type="ECO:0000259" key="1">
    <source>
        <dbReference type="Pfam" id="PF19263"/>
    </source>
</evidence>
<gene>
    <name evidence="2" type="ORF">SAE01_42840</name>
</gene>
<evidence type="ECO:0000313" key="2">
    <source>
        <dbReference type="EMBL" id="GEO11788.1"/>
    </source>
</evidence>
<dbReference type="InterPro" id="IPR045455">
    <property type="entry name" value="NrS-1_pol-like_helicase"/>
</dbReference>
<dbReference type="InterPro" id="IPR027417">
    <property type="entry name" value="P-loop_NTPase"/>
</dbReference>
<proteinExistence type="predicted"/>
<dbReference type="Gene3D" id="3.40.50.300">
    <property type="entry name" value="P-loop containing nucleotide triphosphate hydrolases"/>
    <property type="match status" value="1"/>
</dbReference>
<keyword evidence="3" id="KW-1185">Reference proteome</keyword>
<sequence length="283" mass="33711">MSVTNFPLNAPNSYIRVQTNYYKKCPQPTIQGEYIEVWMPWSAEMLKQDMSRGAFKRNPKFDGFSFVPSHLNYQETVGSFYNLYQPREWKLEPGSRQNILEFLRHTFNEQYELGFDCMQPLYSKPTQKLPVLCLVSRERKTCKSTFLNLLKLIFEKNMTFSRNSDFRSQFNSDWMNMLIIAVDEVLLDRREDSEKIKNLSTARTSKSEAKNKDVKKIEFFGKFVLYSNNGENFIVIDPTETRYWIRKIPVPTSKNIRLLKDMEKEIPYLLHHLLKEPYQFLIR</sequence>
<dbReference type="Pfam" id="PF19263">
    <property type="entry name" value="DUF5906"/>
    <property type="match status" value="1"/>
</dbReference>
<dbReference type="OrthoDB" id="608366at2"/>
<dbReference type="Proteomes" id="UP000321513">
    <property type="component" value="Unassembled WGS sequence"/>
</dbReference>
<feature type="domain" description="NrS-1 polymerase-like helicase" evidence="1">
    <location>
        <begin position="134"/>
        <end position="234"/>
    </location>
</feature>
<reference evidence="2 3" key="1">
    <citation type="submission" date="2019-07" db="EMBL/GenBank/DDBJ databases">
        <title>Whole genome shotgun sequence of Segetibacter aerophilus NBRC 106135.</title>
        <authorList>
            <person name="Hosoyama A."/>
            <person name="Uohara A."/>
            <person name="Ohji S."/>
            <person name="Ichikawa N."/>
        </authorList>
    </citation>
    <scope>NUCLEOTIDE SEQUENCE [LARGE SCALE GENOMIC DNA]</scope>
    <source>
        <strain evidence="2 3">NBRC 106135</strain>
    </source>
</reference>
<protein>
    <recommendedName>
        <fullName evidence="1">NrS-1 polymerase-like helicase domain-containing protein</fullName>
    </recommendedName>
</protein>
<name>A0A512BII3_9BACT</name>
<comment type="caution">
    <text evidence="2">The sequence shown here is derived from an EMBL/GenBank/DDBJ whole genome shotgun (WGS) entry which is preliminary data.</text>
</comment>
<organism evidence="2 3">
    <name type="scientific">Segetibacter aerophilus</name>
    <dbReference type="NCBI Taxonomy" id="670293"/>
    <lineage>
        <taxon>Bacteria</taxon>
        <taxon>Pseudomonadati</taxon>
        <taxon>Bacteroidota</taxon>
        <taxon>Chitinophagia</taxon>
        <taxon>Chitinophagales</taxon>
        <taxon>Chitinophagaceae</taxon>
        <taxon>Segetibacter</taxon>
    </lineage>
</organism>
<dbReference type="AlphaFoldDB" id="A0A512BII3"/>
<evidence type="ECO:0000313" key="3">
    <source>
        <dbReference type="Proteomes" id="UP000321513"/>
    </source>
</evidence>
<accession>A0A512BII3</accession>
<dbReference type="EMBL" id="BJYT01000029">
    <property type="protein sequence ID" value="GEO11788.1"/>
    <property type="molecule type" value="Genomic_DNA"/>
</dbReference>